<evidence type="ECO:0000256" key="1">
    <source>
        <dbReference type="SAM" id="Phobius"/>
    </source>
</evidence>
<feature type="transmembrane region" description="Helical" evidence="1">
    <location>
        <begin position="63"/>
        <end position="84"/>
    </location>
</feature>
<dbReference type="EMBL" id="CP021376">
    <property type="protein sequence ID" value="ART78827.1"/>
    <property type="molecule type" value="Genomic_DNA"/>
</dbReference>
<feature type="transmembrane region" description="Helical" evidence="1">
    <location>
        <begin position="144"/>
        <end position="164"/>
    </location>
</feature>
<feature type="transmembrane region" description="Helical" evidence="1">
    <location>
        <begin position="267"/>
        <end position="286"/>
    </location>
</feature>
<feature type="transmembrane region" description="Helical" evidence="1">
    <location>
        <begin position="40"/>
        <end position="57"/>
    </location>
</feature>
<feature type="transmembrane region" description="Helical" evidence="1">
    <location>
        <begin position="352"/>
        <end position="369"/>
    </location>
</feature>
<keyword evidence="1" id="KW-0812">Transmembrane</keyword>
<feature type="transmembrane region" description="Helical" evidence="1">
    <location>
        <begin position="325"/>
        <end position="345"/>
    </location>
</feature>
<sequence>MFIYDFINSVNIELYFLTIFFLITVMISIAYFLKQKILHPIFLGDLFFFQSALVYVFHENNNYLMYSLLIIFVYILSRTIGMYLNNKLFFFSCARASRAHLSRKLFLMIVILCSVFSILTFFYLDSLSQINTSFKITWVLEKPILSFFYSFSLIASLVFIPLYFVKQKRSVLDKLLALLVLFIFSYNSVMFHMKGYFIFVLLSLFFYFDCKGKKINLKVIILVLLIALFYLSLFYNLDSYIKLIDRIIKNADGSFIFLEYNLGDGRIFLFYNAYIYFMKFIFFKFLPSHELGQAISSFAPYVYAEGGGVNDHFIIYLFLSTDQQSFQLIMFMAFINVIILPLLSYLKSSKNLFLFGLGGWLYINSFLVFQMPSGFFLSLSKYLSCLILISLIILLYKMLIIKNKAHSK</sequence>
<reference evidence="3" key="1">
    <citation type="submission" date="2017-05" db="EMBL/GenBank/DDBJ databases">
        <authorList>
            <person name="Sung H."/>
        </authorList>
    </citation>
    <scope>NUCLEOTIDE SEQUENCE [LARGE SCALE GENOMIC DNA]</scope>
    <source>
        <strain evidence="3">AMac2203</strain>
    </source>
</reference>
<keyword evidence="1" id="KW-1133">Transmembrane helix</keyword>
<feature type="transmembrane region" description="Helical" evidence="1">
    <location>
        <begin position="12"/>
        <end position="33"/>
    </location>
</feature>
<feature type="transmembrane region" description="Helical" evidence="1">
    <location>
        <begin position="217"/>
        <end position="235"/>
    </location>
</feature>
<dbReference type="RefSeq" id="WP_086961954.1">
    <property type="nucleotide sequence ID" value="NZ_CP021376.1"/>
</dbReference>
<feature type="transmembrane region" description="Helical" evidence="1">
    <location>
        <begin position="105"/>
        <end position="124"/>
    </location>
</feature>
<keyword evidence="3" id="KW-1185">Reference proteome</keyword>
<gene>
    <name evidence="2" type="ORF">CBP12_00545</name>
</gene>
<keyword evidence="1" id="KW-0472">Membrane</keyword>
<dbReference type="KEGG" id="ocm:CBP12_00545"/>
<evidence type="ECO:0000313" key="3">
    <source>
        <dbReference type="Proteomes" id="UP000243793"/>
    </source>
</evidence>
<organism evidence="2 3">
    <name type="scientific">Oceanisphaera avium</name>
    <dbReference type="NCBI Taxonomy" id="1903694"/>
    <lineage>
        <taxon>Bacteria</taxon>
        <taxon>Pseudomonadati</taxon>
        <taxon>Pseudomonadota</taxon>
        <taxon>Gammaproteobacteria</taxon>
        <taxon>Aeromonadales</taxon>
        <taxon>Aeromonadaceae</taxon>
        <taxon>Oceanisphaera</taxon>
    </lineage>
</organism>
<protein>
    <submittedName>
        <fullName evidence="2">Uncharacterized protein</fullName>
    </submittedName>
</protein>
<feature type="transmembrane region" description="Helical" evidence="1">
    <location>
        <begin position="171"/>
        <end position="189"/>
    </location>
</feature>
<name>A0A1Y0CVA0_9GAMM</name>
<dbReference type="Proteomes" id="UP000243793">
    <property type="component" value="Chromosome"/>
</dbReference>
<evidence type="ECO:0000313" key="2">
    <source>
        <dbReference type="EMBL" id="ART78827.1"/>
    </source>
</evidence>
<feature type="transmembrane region" description="Helical" evidence="1">
    <location>
        <begin position="375"/>
        <end position="396"/>
    </location>
</feature>
<proteinExistence type="predicted"/>
<dbReference type="AlphaFoldDB" id="A0A1Y0CVA0"/>
<accession>A0A1Y0CVA0</accession>